<dbReference type="InterPro" id="IPR011867">
    <property type="entry name" value="ModB_ABC"/>
</dbReference>
<sequence length="218" mass="23723">MEELFWSPVKLSFSIALFAGVFVLFIGVVLAKLMSVKRFKGKIIIETILMLPLVLPPTVVGFFLIVIFGRNSPIGSAIELIVGQSLMFTWWAAFIASTVVAFPLMYQTAKTGFLSVDKDVEEAARVDGATTIQVFCFVSIPLAIKSITAGFVLSFARALGEFGATLMFAGMIPGKTLTLPTAIYVAIDSGNMGLAWTWVLLTVAISFLMLLCTYLIRE</sequence>
<gene>
    <name evidence="12" type="ORF">SAMN05216565_102592</name>
</gene>
<evidence type="ECO:0000256" key="6">
    <source>
        <dbReference type="ARBA" id="ARBA00022692"/>
    </source>
</evidence>
<dbReference type="InterPro" id="IPR035906">
    <property type="entry name" value="MetI-like_sf"/>
</dbReference>
<dbReference type="Gene3D" id="1.10.3720.10">
    <property type="entry name" value="MetI-like"/>
    <property type="match status" value="1"/>
</dbReference>
<dbReference type="PANTHER" id="PTHR30183">
    <property type="entry name" value="MOLYBDENUM TRANSPORT SYSTEM PERMEASE PROTEIN MODB"/>
    <property type="match status" value="1"/>
</dbReference>
<keyword evidence="4 10" id="KW-1003">Cell membrane</keyword>
<evidence type="ECO:0000259" key="11">
    <source>
        <dbReference type="PROSITE" id="PS50928"/>
    </source>
</evidence>
<feature type="transmembrane region" description="Helical" evidence="9">
    <location>
        <begin position="134"/>
        <end position="156"/>
    </location>
</feature>
<dbReference type="PANTHER" id="PTHR30183:SF3">
    <property type="entry name" value="MOLYBDENUM TRANSPORT SYSTEM PERMEASE PROTEIN MODB"/>
    <property type="match status" value="1"/>
</dbReference>
<name>A0A1H0S864_9BACI</name>
<feature type="domain" description="ABC transmembrane type-1" evidence="11">
    <location>
        <begin position="9"/>
        <end position="211"/>
    </location>
</feature>
<accession>A0A1H0S864</accession>
<keyword evidence="8 9" id="KW-0472">Membrane</keyword>
<comment type="subcellular location">
    <subcellularLocation>
        <location evidence="1 9">Cell membrane</location>
        <topology evidence="1 9">Multi-pass membrane protein</topology>
    </subcellularLocation>
</comment>
<evidence type="ECO:0000256" key="10">
    <source>
        <dbReference type="RuleBase" id="RU365097"/>
    </source>
</evidence>
<organism evidence="12 13">
    <name type="scientific">Litchfieldia salsa</name>
    <dbReference type="NCBI Taxonomy" id="930152"/>
    <lineage>
        <taxon>Bacteria</taxon>
        <taxon>Bacillati</taxon>
        <taxon>Bacillota</taxon>
        <taxon>Bacilli</taxon>
        <taxon>Bacillales</taxon>
        <taxon>Bacillaceae</taxon>
        <taxon>Litchfieldia</taxon>
    </lineage>
</organism>
<dbReference type="CDD" id="cd06261">
    <property type="entry name" value="TM_PBP2"/>
    <property type="match status" value="1"/>
</dbReference>
<keyword evidence="6 9" id="KW-0812">Transmembrane</keyword>
<proteinExistence type="inferred from homology"/>
<dbReference type="AlphaFoldDB" id="A0A1H0S864"/>
<keyword evidence="13" id="KW-1185">Reference proteome</keyword>
<dbReference type="EMBL" id="FNJU01000002">
    <property type="protein sequence ID" value="SDP37952.1"/>
    <property type="molecule type" value="Genomic_DNA"/>
</dbReference>
<evidence type="ECO:0000256" key="3">
    <source>
        <dbReference type="ARBA" id="ARBA00022448"/>
    </source>
</evidence>
<evidence type="ECO:0000313" key="12">
    <source>
        <dbReference type="EMBL" id="SDP37952.1"/>
    </source>
</evidence>
<feature type="transmembrane region" description="Helical" evidence="9">
    <location>
        <begin position="12"/>
        <end position="31"/>
    </location>
</feature>
<evidence type="ECO:0000256" key="1">
    <source>
        <dbReference type="ARBA" id="ARBA00004651"/>
    </source>
</evidence>
<comment type="function">
    <text evidence="10">Part of the binding-protein-dependent transport system for molybdenum; probably responsible for the translocation of the substrate across the membrane.</text>
</comment>
<reference evidence="13" key="1">
    <citation type="submission" date="2016-10" db="EMBL/GenBank/DDBJ databases">
        <authorList>
            <person name="Varghese N."/>
            <person name="Submissions S."/>
        </authorList>
    </citation>
    <scope>NUCLEOTIDE SEQUENCE [LARGE SCALE GENOMIC DNA]</scope>
    <source>
        <strain evidence="13">IBRC-M10078</strain>
    </source>
</reference>
<feature type="transmembrane region" description="Helical" evidence="9">
    <location>
        <begin position="194"/>
        <end position="216"/>
    </location>
</feature>
<feature type="transmembrane region" description="Helical" evidence="9">
    <location>
        <begin position="88"/>
        <end position="106"/>
    </location>
</feature>
<dbReference type="RefSeq" id="WP_090851262.1">
    <property type="nucleotide sequence ID" value="NZ_FNJU01000002.1"/>
</dbReference>
<dbReference type="NCBIfam" id="TIGR02141">
    <property type="entry name" value="modB_ABC"/>
    <property type="match status" value="1"/>
</dbReference>
<evidence type="ECO:0000256" key="4">
    <source>
        <dbReference type="ARBA" id="ARBA00022475"/>
    </source>
</evidence>
<keyword evidence="3 9" id="KW-0813">Transport</keyword>
<dbReference type="Proteomes" id="UP000199159">
    <property type="component" value="Unassembled WGS sequence"/>
</dbReference>
<comment type="similarity">
    <text evidence="2 10">Belongs to the binding-protein-dependent transport system permease family. CysTW subfamily.</text>
</comment>
<keyword evidence="5 10" id="KW-0500">Molybdenum</keyword>
<evidence type="ECO:0000256" key="5">
    <source>
        <dbReference type="ARBA" id="ARBA00022505"/>
    </source>
</evidence>
<dbReference type="Pfam" id="PF00528">
    <property type="entry name" value="BPD_transp_1"/>
    <property type="match status" value="1"/>
</dbReference>
<evidence type="ECO:0000256" key="9">
    <source>
        <dbReference type="RuleBase" id="RU363032"/>
    </source>
</evidence>
<evidence type="ECO:0000256" key="2">
    <source>
        <dbReference type="ARBA" id="ARBA00007069"/>
    </source>
</evidence>
<dbReference type="OrthoDB" id="9795403at2"/>
<evidence type="ECO:0000256" key="7">
    <source>
        <dbReference type="ARBA" id="ARBA00022989"/>
    </source>
</evidence>
<dbReference type="SUPFAM" id="SSF161098">
    <property type="entry name" value="MetI-like"/>
    <property type="match status" value="1"/>
</dbReference>
<dbReference type="STRING" id="930152.SAMN05216565_102592"/>
<keyword evidence="7 9" id="KW-1133">Transmembrane helix</keyword>
<dbReference type="InterPro" id="IPR000515">
    <property type="entry name" value="MetI-like"/>
</dbReference>
<feature type="transmembrane region" description="Helical" evidence="9">
    <location>
        <begin position="43"/>
        <end position="68"/>
    </location>
</feature>
<evidence type="ECO:0000313" key="13">
    <source>
        <dbReference type="Proteomes" id="UP000199159"/>
    </source>
</evidence>
<evidence type="ECO:0000256" key="8">
    <source>
        <dbReference type="ARBA" id="ARBA00023136"/>
    </source>
</evidence>
<dbReference type="PROSITE" id="PS50928">
    <property type="entry name" value="ABC_TM1"/>
    <property type="match status" value="1"/>
</dbReference>
<dbReference type="GO" id="GO:0015098">
    <property type="term" value="F:molybdate ion transmembrane transporter activity"/>
    <property type="evidence" value="ECO:0007669"/>
    <property type="project" value="UniProtKB-UniRule"/>
</dbReference>
<dbReference type="GO" id="GO:0005886">
    <property type="term" value="C:plasma membrane"/>
    <property type="evidence" value="ECO:0007669"/>
    <property type="project" value="UniProtKB-SubCell"/>
</dbReference>
<protein>
    <recommendedName>
        <fullName evidence="10">Molybdenum transport system permease</fullName>
    </recommendedName>
</protein>